<name>A0ABY4GSE8_9BACI</name>
<protein>
    <submittedName>
        <fullName evidence="1">Uncharacterized protein</fullName>
    </submittedName>
</protein>
<dbReference type="RefSeq" id="WP_244747640.1">
    <property type="nucleotide sequence ID" value="NZ_CP095071.1"/>
</dbReference>
<keyword evidence="2" id="KW-1185">Reference proteome</keyword>
<sequence length="66" mass="7383">MKKSTRMVISICTLALLITLFLIGTQAYFHKNEINLASDRCQESGGIPEVESDLLSLHYTFSCDKS</sequence>
<reference evidence="1 2" key="1">
    <citation type="submission" date="2022-04" db="EMBL/GenBank/DDBJ databases">
        <title>Gracilibacillus sp. isolated from saltern.</title>
        <authorList>
            <person name="Won M."/>
            <person name="Lee C.-M."/>
            <person name="Woen H.-Y."/>
            <person name="Kwon S.-W."/>
        </authorList>
    </citation>
    <scope>NUCLEOTIDE SEQUENCE [LARGE SCALE GENOMIC DNA]</scope>
    <source>
        <strain evidence="1 2">SSPM10-3</strain>
    </source>
</reference>
<dbReference type="EMBL" id="CP095071">
    <property type="protein sequence ID" value="UOQ87199.1"/>
    <property type="molecule type" value="Genomic_DNA"/>
</dbReference>
<gene>
    <name evidence="1" type="ORF">MUN87_10080</name>
</gene>
<evidence type="ECO:0000313" key="1">
    <source>
        <dbReference type="EMBL" id="UOQ87199.1"/>
    </source>
</evidence>
<organism evidence="1 2">
    <name type="scientific">Gracilibacillus salinarum</name>
    <dbReference type="NCBI Taxonomy" id="2932255"/>
    <lineage>
        <taxon>Bacteria</taxon>
        <taxon>Bacillati</taxon>
        <taxon>Bacillota</taxon>
        <taxon>Bacilli</taxon>
        <taxon>Bacillales</taxon>
        <taxon>Bacillaceae</taxon>
        <taxon>Gracilibacillus</taxon>
    </lineage>
</organism>
<dbReference type="Proteomes" id="UP000831537">
    <property type="component" value="Chromosome"/>
</dbReference>
<proteinExistence type="predicted"/>
<accession>A0ABY4GSE8</accession>
<evidence type="ECO:0000313" key="2">
    <source>
        <dbReference type="Proteomes" id="UP000831537"/>
    </source>
</evidence>